<evidence type="ECO:0000313" key="3">
    <source>
        <dbReference type="EMBL" id="VAX36132.1"/>
    </source>
</evidence>
<reference evidence="3" key="1">
    <citation type="submission" date="2018-06" db="EMBL/GenBank/DDBJ databases">
        <authorList>
            <person name="Zhirakovskaya E."/>
        </authorList>
    </citation>
    <scope>NUCLEOTIDE SEQUENCE</scope>
</reference>
<dbReference type="SUPFAM" id="SSF55729">
    <property type="entry name" value="Acyl-CoA N-acyltransferases (Nat)"/>
    <property type="match status" value="1"/>
</dbReference>
<dbReference type="InterPro" id="IPR038740">
    <property type="entry name" value="BioF2-like_GNAT_dom"/>
</dbReference>
<evidence type="ECO:0000256" key="1">
    <source>
        <dbReference type="SAM" id="MobiDB-lite"/>
    </source>
</evidence>
<dbReference type="InterPro" id="IPR016181">
    <property type="entry name" value="Acyl_CoA_acyltransferase"/>
</dbReference>
<gene>
    <name evidence="3" type="ORF">MNBD_PLANCTO02-2928</name>
</gene>
<evidence type="ECO:0000259" key="2">
    <source>
        <dbReference type="Pfam" id="PF13480"/>
    </source>
</evidence>
<accession>A0A3B1D617</accession>
<dbReference type="EMBL" id="UOGL01000034">
    <property type="protein sequence ID" value="VAX36132.1"/>
    <property type="molecule type" value="Genomic_DNA"/>
</dbReference>
<dbReference type="Gene3D" id="3.40.630.30">
    <property type="match status" value="1"/>
</dbReference>
<feature type="domain" description="BioF2-like acetyltransferase" evidence="2">
    <location>
        <begin position="209"/>
        <end position="354"/>
    </location>
</feature>
<protein>
    <recommendedName>
        <fullName evidence="2">BioF2-like acetyltransferase domain-containing protein</fullName>
    </recommendedName>
</protein>
<dbReference type="AlphaFoldDB" id="A0A3B1D617"/>
<feature type="region of interest" description="Disordered" evidence="1">
    <location>
        <begin position="1"/>
        <end position="24"/>
    </location>
</feature>
<sequence length="416" mass="47760">MNSSISSPHLNNNGHSPQQENAHSGECTISSFEIDAETIAHRSELYQIWKTLFENDRSAKIIEHPDYLLLELEQYLRKNSSLPPAFVLLYQQEGKPIAAAVLIPKEINTKRAGAFLYTPRLQGYRLAGDRLLGEESVESTQKLFSEIHHILQKQKSHFLLIEDLEKESSLREVAQQLQGCQLFSPTGLQERLRLELPPTLEEYWKTFSSKRRYNLKRERKILEKKGAVTLKRIDSVEQVACFLEDAHQVSLKSWQTRQLGLRVGTSDADLQTYTFLASAGALRSYLLYLDNEPIAFMIGHQYNGVFHYEEVGFDSDYAKFSPGKALLVAGLEDIYSENKPTWFDFGLGDADYKRQMSNHHSQSGMLWIVPAGFKNRIVMRWLKTCRAMKCIARNLLQSTGLFRRLRQIIRRSKGGK</sequence>
<name>A0A3B1D617_9ZZZZ</name>
<organism evidence="3">
    <name type="scientific">hydrothermal vent metagenome</name>
    <dbReference type="NCBI Taxonomy" id="652676"/>
    <lineage>
        <taxon>unclassified sequences</taxon>
        <taxon>metagenomes</taxon>
        <taxon>ecological metagenomes</taxon>
    </lineage>
</organism>
<proteinExistence type="predicted"/>
<dbReference type="Pfam" id="PF13480">
    <property type="entry name" value="Acetyltransf_6"/>
    <property type="match status" value="1"/>
</dbReference>